<feature type="domain" description="Glycoside hydrolase family 57 N-terminal" evidence="6">
    <location>
        <begin position="10"/>
        <end position="309"/>
    </location>
</feature>
<evidence type="ECO:0000256" key="2">
    <source>
        <dbReference type="ARBA" id="ARBA00023277"/>
    </source>
</evidence>
<evidence type="ECO:0000256" key="1">
    <source>
        <dbReference type="ARBA" id="ARBA00006821"/>
    </source>
</evidence>
<dbReference type="HOGENOM" id="CLU_008192_1_0_0"/>
<feature type="binding site" evidence="4">
    <location>
        <position position="464"/>
    </location>
    <ligand>
        <name>substrate</name>
    </ligand>
</feature>
<protein>
    <submittedName>
        <fullName evidence="8">Glycoside hydrolase</fullName>
    </submittedName>
</protein>
<dbReference type="GO" id="GO:0005576">
    <property type="term" value="C:extracellular region"/>
    <property type="evidence" value="ECO:0007669"/>
    <property type="project" value="TreeGrafter"/>
</dbReference>
<dbReference type="OrthoDB" id="9803279at2"/>
<dbReference type="InterPro" id="IPR037090">
    <property type="entry name" value="57_glycoside_trans_central"/>
</dbReference>
<feature type="binding site" evidence="4">
    <location>
        <position position="404"/>
    </location>
    <ligand>
        <name>substrate</name>
    </ligand>
</feature>
<dbReference type="InterPro" id="IPR011330">
    <property type="entry name" value="Glyco_hydro/deAcase_b/a-brl"/>
</dbReference>
<dbReference type="InterPro" id="IPR027291">
    <property type="entry name" value="Glyco_hydro_38_N_sf"/>
</dbReference>
<dbReference type="KEGG" id="lfp:Y981_12420"/>
<dbReference type="SUPFAM" id="SSF88688">
    <property type="entry name" value="Families 57/38 glycoside transferase middle domain"/>
    <property type="match status" value="1"/>
</dbReference>
<dbReference type="PANTHER" id="PTHR41695">
    <property type="entry name" value="1,4-ALPHA-GLUCAN BRANCHING ENZYME RV3031-RELATED"/>
    <property type="match status" value="1"/>
</dbReference>
<reference evidence="9" key="1">
    <citation type="submission" date="2014-02" db="EMBL/GenBank/DDBJ databases">
        <title>Complete genome sequence and comparative genomic analysis of the nitrogen-fixing bacterium Leptospirillum ferriphilum YSK.</title>
        <authorList>
            <person name="Guo X."/>
            <person name="Yin H."/>
            <person name="Liang Y."/>
            <person name="Hu Q."/>
            <person name="Ma L."/>
            <person name="Xiao Y."/>
            <person name="Zhang X."/>
            <person name="Qiu G."/>
            <person name="Liu X."/>
        </authorList>
    </citation>
    <scope>NUCLEOTIDE SEQUENCE [LARGE SCALE GENOMIC DNA]</scope>
    <source>
        <strain evidence="9">YSK</strain>
    </source>
</reference>
<dbReference type="Proteomes" id="UP000027059">
    <property type="component" value="Chromosome"/>
</dbReference>
<dbReference type="AlphaFoldDB" id="A0A059XRS6"/>
<feature type="active site" description="Proton donor" evidence="3">
    <location>
        <position position="351"/>
    </location>
</feature>
<dbReference type="InterPro" id="IPR015293">
    <property type="entry name" value="BE_C"/>
</dbReference>
<dbReference type="InterPro" id="IPR028995">
    <property type="entry name" value="Glyco_hydro_57/38_cen_sf"/>
</dbReference>
<dbReference type="Pfam" id="PF03065">
    <property type="entry name" value="Glyco_hydro_57"/>
    <property type="match status" value="1"/>
</dbReference>
<feature type="domain" description="1,4-alpha-glucan branching enzyme C-terminal" evidence="7">
    <location>
        <begin position="426"/>
        <end position="524"/>
    </location>
</feature>
<dbReference type="InterPro" id="IPR004300">
    <property type="entry name" value="Glyco_hydro_57_N"/>
</dbReference>
<dbReference type="PANTHER" id="PTHR41695:SF1">
    <property type="entry name" value="1,4-ALPHA-GLUCAN BRANCHING ENZYME TK1436"/>
    <property type="match status" value="1"/>
</dbReference>
<evidence type="ECO:0000256" key="3">
    <source>
        <dbReference type="PIRSR" id="PIRSR640042-1"/>
    </source>
</evidence>
<evidence type="ECO:0000259" key="6">
    <source>
        <dbReference type="Pfam" id="PF03065"/>
    </source>
</evidence>
<evidence type="ECO:0000256" key="5">
    <source>
        <dbReference type="RuleBase" id="RU361196"/>
    </source>
</evidence>
<feature type="binding site" evidence="4">
    <location>
        <position position="242"/>
    </location>
    <ligand>
        <name>substrate</name>
    </ligand>
</feature>
<name>A0A059XRS6_9BACT</name>
<keyword evidence="9" id="KW-1185">Reference proteome</keyword>
<gene>
    <name evidence="8" type="ORF">Y981_12420</name>
</gene>
<keyword evidence="2 5" id="KW-0119">Carbohydrate metabolism</keyword>
<evidence type="ECO:0000313" key="9">
    <source>
        <dbReference type="Proteomes" id="UP000027059"/>
    </source>
</evidence>
<dbReference type="CDD" id="cd10792">
    <property type="entry name" value="GH57N_AmyC_like"/>
    <property type="match status" value="1"/>
</dbReference>
<dbReference type="Gene3D" id="3.20.110.10">
    <property type="entry name" value="Glycoside hydrolase 38, N terminal domain"/>
    <property type="match status" value="1"/>
</dbReference>
<reference evidence="8 9" key="2">
    <citation type="journal article" date="2015" name="Biomed. Res. Int.">
        <title>Effects of Arsenite Resistance on the Growth and Functional Gene Expression of Leptospirillum ferriphilum and Acidithiobacillus thiooxidans in Pure Culture and Coculture.</title>
        <authorList>
            <person name="Jiang H."/>
            <person name="Liang Y."/>
            <person name="Yin H."/>
            <person name="Xiao Y."/>
            <person name="Guo X."/>
            <person name="Xu Y."/>
            <person name="Hu Q."/>
            <person name="Liu H."/>
            <person name="Liu X."/>
        </authorList>
    </citation>
    <scope>NUCLEOTIDE SEQUENCE [LARGE SCALE GENOMIC DNA]</scope>
    <source>
        <strain evidence="8 9">YSK</strain>
    </source>
</reference>
<evidence type="ECO:0000256" key="4">
    <source>
        <dbReference type="PIRSR" id="PIRSR640042-2"/>
    </source>
</evidence>
<feature type="active site" description="Nucleophile" evidence="3">
    <location>
        <position position="190"/>
    </location>
</feature>
<keyword evidence="8" id="KW-0378">Hydrolase</keyword>
<accession>A0A059XRS6</accession>
<dbReference type="GO" id="GO:0003844">
    <property type="term" value="F:1,4-alpha-glucan branching enzyme activity"/>
    <property type="evidence" value="ECO:0007669"/>
    <property type="project" value="InterPro"/>
</dbReference>
<proteinExistence type="inferred from homology"/>
<dbReference type="GO" id="GO:0030979">
    <property type="term" value="P:alpha-glucan biosynthetic process"/>
    <property type="evidence" value="ECO:0007669"/>
    <property type="project" value="InterPro"/>
</dbReference>
<dbReference type="Gene3D" id="1.20.1430.10">
    <property type="entry name" value="Families 57/38 glycoside transferase, middle domain"/>
    <property type="match status" value="1"/>
</dbReference>
<feature type="binding site" evidence="4">
    <location>
        <position position="259"/>
    </location>
    <ligand>
        <name>substrate</name>
    </ligand>
</feature>
<sequence length="532" mass="61577">MTYSSRLIWVLHAHLPYVRHPEHPVFLEENWFFEAMIETYLPLVMMMDRLSGEGVHWKLTMTLSPPLLSMMTDELLIERFSDRLRLLCDLAEKEGERTRDSRWESVAGFYRERLGGLHHYWENSLGRNLVARFQNHIRSGNLDGLTCGATHGFLPLLSVVPETVEAQVAVGVQTFSRIMGEKPKGIWVPECAYFDGLDEVLARHGLSYFFMESHGLMYADPTPPSGVYAPMRTPAGLIAFARDPDSSKQIWSQEEGYPGDFDYRDFYRDIGYDLPYDYIRPYLHTDGPRGMTGFKYHRITGKTEDKDIYDPKTARDRAFAHARDFVQRKEVQARQLSASGNWIPTVVCPFDAELFGHWWFEGVDFLEGLFRGAEPSPVIEFTNPSRLLTENHWESEGNPEPSSWGVNGYYEVWLNGSNEWIWPLMTDAGREMVRIARQEKDADGYRKDILNQMARELLLAQSSDWPFLMKTGTAVSYAVRRVKDHLFHFRVLREMLLHGPFRQEILEEIRGKSPLFPDIDFRLFTGMARSSS</sequence>
<dbReference type="EMBL" id="CP007243">
    <property type="protein sequence ID" value="AIA31249.1"/>
    <property type="molecule type" value="Genomic_DNA"/>
</dbReference>
<evidence type="ECO:0000313" key="8">
    <source>
        <dbReference type="EMBL" id="AIA31249.1"/>
    </source>
</evidence>
<evidence type="ECO:0000259" key="7">
    <source>
        <dbReference type="Pfam" id="PF09210"/>
    </source>
</evidence>
<organism evidence="8 9">
    <name type="scientific">Leptospirillum ferriphilum YSK</name>
    <dbReference type="NCBI Taxonomy" id="1441628"/>
    <lineage>
        <taxon>Bacteria</taxon>
        <taxon>Pseudomonadati</taxon>
        <taxon>Nitrospirota</taxon>
        <taxon>Nitrospiria</taxon>
        <taxon>Nitrospirales</taxon>
        <taxon>Nitrospiraceae</taxon>
        <taxon>Leptospirillum</taxon>
    </lineage>
</organism>
<comment type="similarity">
    <text evidence="1 5">Belongs to the glycosyl hydrolase 57 family.</text>
</comment>
<dbReference type="InterPro" id="IPR040042">
    <property type="entry name" value="Branching_enz_MT3115-like"/>
</dbReference>
<dbReference type="Pfam" id="PF09210">
    <property type="entry name" value="BE_C"/>
    <property type="match status" value="1"/>
</dbReference>
<dbReference type="GO" id="GO:0016787">
    <property type="term" value="F:hydrolase activity"/>
    <property type="evidence" value="ECO:0007669"/>
    <property type="project" value="UniProtKB-KW"/>
</dbReference>
<dbReference type="SUPFAM" id="SSF88713">
    <property type="entry name" value="Glycoside hydrolase/deacetylase"/>
    <property type="match status" value="1"/>
</dbReference>